<feature type="non-terminal residue" evidence="7">
    <location>
        <position position="1"/>
    </location>
</feature>
<feature type="transmembrane region" description="Helical" evidence="5">
    <location>
        <begin position="454"/>
        <end position="480"/>
    </location>
</feature>
<keyword evidence="4 5" id="KW-0472">Membrane</keyword>
<dbReference type="EMBL" id="JAHFXS010000864">
    <property type="protein sequence ID" value="KAG9981349.1"/>
    <property type="molecule type" value="Genomic_DNA"/>
</dbReference>
<keyword evidence="2 5" id="KW-0812">Transmembrane</keyword>
<feature type="transmembrane region" description="Helical" evidence="5">
    <location>
        <begin position="1040"/>
        <end position="1060"/>
    </location>
</feature>
<dbReference type="GO" id="GO:0004497">
    <property type="term" value="F:monooxygenase activity"/>
    <property type="evidence" value="ECO:0007669"/>
    <property type="project" value="UniProtKB-KW"/>
</dbReference>
<feature type="transmembrane region" description="Helical" evidence="5">
    <location>
        <begin position="1004"/>
        <end position="1028"/>
    </location>
</feature>
<dbReference type="InterPro" id="IPR011701">
    <property type="entry name" value="MFS"/>
</dbReference>
<accession>A0A9P8JUW6</accession>
<protein>
    <submittedName>
        <fullName evidence="7">Dimethylaniline monooxygenase (N-oxide forming)</fullName>
    </submittedName>
</protein>
<dbReference type="AlphaFoldDB" id="A0A9P8JUW6"/>
<evidence type="ECO:0000256" key="2">
    <source>
        <dbReference type="ARBA" id="ARBA00022692"/>
    </source>
</evidence>
<dbReference type="InterPro" id="IPR036188">
    <property type="entry name" value="FAD/NAD-bd_sf"/>
</dbReference>
<dbReference type="InterPro" id="IPR020846">
    <property type="entry name" value="MFS_dom"/>
</dbReference>
<feature type="transmembrane region" description="Helical" evidence="5">
    <location>
        <begin position="943"/>
        <end position="964"/>
    </location>
</feature>
<feature type="transmembrane region" description="Helical" evidence="5">
    <location>
        <begin position="659"/>
        <end position="676"/>
    </location>
</feature>
<feature type="transmembrane region" description="Helical" evidence="5">
    <location>
        <begin position="970"/>
        <end position="992"/>
    </location>
</feature>
<feature type="transmembrane region" description="Helical" evidence="5">
    <location>
        <begin position="903"/>
        <end position="922"/>
    </location>
</feature>
<reference evidence="7" key="2">
    <citation type="submission" date="2021-08" db="EMBL/GenBank/DDBJ databases">
        <authorList>
            <person name="Gostincar C."/>
            <person name="Sun X."/>
            <person name="Song Z."/>
            <person name="Gunde-Cimerman N."/>
        </authorList>
    </citation>
    <scope>NUCLEOTIDE SEQUENCE</scope>
    <source>
        <strain evidence="7">EXF-9298</strain>
    </source>
</reference>
<keyword evidence="3 5" id="KW-1133">Transmembrane helix</keyword>
<dbReference type="GO" id="GO:0005886">
    <property type="term" value="C:plasma membrane"/>
    <property type="evidence" value="ECO:0007669"/>
    <property type="project" value="TreeGrafter"/>
</dbReference>
<dbReference type="PANTHER" id="PTHR23502:SF29">
    <property type="entry name" value="TRANSPORTER, PUTATIVE (AFU_ORTHOLOGUE AFUA_6G06680)-RELATED"/>
    <property type="match status" value="1"/>
</dbReference>
<evidence type="ECO:0000313" key="7">
    <source>
        <dbReference type="EMBL" id="KAG9981349.1"/>
    </source>
</evidence>
<dbReference type="Proteomes" id="UP000729357">
    <property type="component" value="Unassembled WGS sequence"/>
</dbReference>
<dbReference type="PANTHER" id="PTHR23502">
    <property type="entry name" value="MAJOR FACILITATOR SUPERFAMILY"/>
    <property type="match status" value="1"/>
</dbReference>
<dbReference type="Gene3D" id="3.50.50.60">
    <property type="entry name" value="FAD/NAD(P)-binding domain"/>
    <property type="match status" value="1"/>
</dbReference>
<evidence type="ECO:0000256" key="3">
    <source>
        <dbReference type="ARBA" id="ARBA00022989"/>
    </source>
</evidence>
<feature type="transmembrane region" description="Helical" evidence="5">
    <location>
        <begin position="862"/>
        <end position="891"/>
    </location>
</feature>
<evidence type="ECO:0000256" key="5">
    <source>
        <dbReference type="SAM" id="Phobius"/>
    </source>
</evidence>
<feature type="transmembrane region" description="Helical" evidence="5">
    <location>
        <begin position="751"/>
        <end position="769"/>
    </location>
</feature>
<gene>
    <name evidence="7" type="ORF">KCU98_g7527</name>
</gene>
<comment type="subcellular location">
    <subcellularLocation>
        <location evidence="1">Membrane</location>
        <topology evidence="1">Multi-pass membrane protein</topology>
    </subcellularLocation>
</comment>
<dbReference type="Pfam" id="PF13738">
    <property type="entry name" value="Pyr_redox_3"/>
    <property type="match status" value="1"/>
</dbReference>
<keyword evidence="8" id="KW-1185">Reference proteome</keyword>
<dbReference type="Gene3D" id="1.20.1250.20">
    <property type="entry name" value="MFS general substrate transporter like domains"/>
    <property type="match status" value="1"/>
</dbReference>
<evidence type="ECO:0000259" key="6">
    <source>
        <dbReference type="PROSITE" id="PS50850"/>
    </source>
</evidence>
<dbReference type="Pfam" id="PF07690">
    <property type="entry name" value="MFS_1"/>
    <property type="match status" value="1"/>
</dbReference>
<organism evidence="7 8">
    <name type="scientific">Aureobasidium melanogenum</name>
    <name type="common">Aureobasidium pullulans var. melanogenum</name>
    <dbReference type="NCBI Taxonomy" id="46634"/>
    <lineage>
        <taxon>Eukaryota</taxon>
        <taxon>Fungi</taxon>
        <taxon>Dikarya</taxon>
        <taxon>Ascomycota</taxon>
        <taxon>Pezizomycotina</taxon>
        <taxon>Dothideomycetes</taxon>
        <taxon>Dothideomycetidae</taxon>
        <taxon>Dothideales</taxon>
        <taxon>Saccotheciaceae</taxon>
        <taxon>Aureobasidium</taxon>
    </lineage>
</organism>
<evidence type="ECO:0000256" key="1">
    <source>
        <dbReference type="ARBA" id="ARBA00004141"/>
    </source>
</evidence>
<sequence>MEEVYDLVVIGAGWYGLAVAATYLQVHPATHILVLEAQATVGGVWSQERQYPDLKSNNMLGTYEYPDFPMNTETYGVKAGEHIPGSIIHRYLSDYAKKTGVFPRIRFHTKVLEVSEAVNGQGWNLKTDNQGLLALSTRKLVIATGLTSTPFIPTFAGREAFKQSGLLIHSRDFPQHTDRLFNKSSAVTVLGGSKSARDVAYACASRNVPVNLVIRSSGQGPTWMAPPYVTPVKAWLEKLVHRRFLTWLSPCIWGDEDGFGSVRNFLHSSWLGRKLVDAFWWVLSTDANALMGYDKHPETAKLKPRHSAFWIGSGLGILNFDGDFLGLVREGKVKVHIADVVKLGENTVSLSDGTVLETDALVCATGWKARPPITFLPEGLDAKLGLPTSLQATPSSSTDFATADAEILSRFPRLRDQPSTPIPGGDTTADATTLPFTFYRFMAPSSTPFNQPSIAFAGMITTISTSLCASLQALWITAYLTTSLTRVPSSPKSASQSAVLHSRFGRWRYPCGYGGRFPDFVFDAVPYLDMLCKDLGLQNRRKGNLLKEVFEAYGPEDYAGILEPKTKKVPGTANVLDQEWKRDPTLKRDKTGNIILVPQPSEDPNDPLNWPLWQRDLMLLLLCIVAAIATTASPLVAADTVVLAIVFKVKFQDAALLTAYHLCGVGVASWLFVPLARVWGKRHVFLFGSLAMVASSAWGGSTQKSLDYRSLIWARVFQGIALAPFESLVNDVVGDLFFVHERGFRMAFTNVCLFGAAFLTPVCVGFIASNNSLGWQWSFYFLSIFMGAGFVLLFLFLPETVYQRPRYLQIDINVGPVPFHATPPFPPKRSFLHRLAPFSGRKTDESFLKLLSRPFPLFLQPAVAWGCLMQGVIIGWTVIVGVILALIFLGPPLFFTEQDAGKMYTAAFIGSILGLLLAGIYTELVTRFLILRNGGQYEPEFRIALVIPTLVFSGIGLYGFGIAASDIEKYGWITIEIFLACITISMVMGATASAQYLLDAHRDIAIETFTCLIIFKNLFSFVLAYYAYQWVLERGFKRMFVTFGSIEVGICLLSIPMYVLGKRNREFFYRHDILRMARLR</sequence>
<feature type="transmembrane region" description="Helical" evidence="5">
    <location>
        <begin position="619"/>
        <end position="647"/>
    </location>
</feature>
<proteinExistence type="predicted"/>
<keyword evidence="7" id="KW-0503">Monooxygenase</keyword>
<reference evidence="7" key="1">
    <citation type="journal article" date="2021" name="J Fungi (Basel)">
        <title>Virulence traits and population genomics of the black yeast Aureobasidium melanogenum.</title>
        <authorList>
            <person name="Cernosa A."/>
            <person name="Sun X."/>
            <person name="Gostincar C."/>
            <person name="Fang C."/>
            <person name="Gunde-Cimerman N."/>
            <person name="Song Z."/>
        </authorList>
    </citation>
    <scope>NUCLEOTIDE SEQUENCE</scope>
    <source>
        <strain evidence="7">EXF-9298</strain>
    </source>
</reference>
<feature type="transmembrane region" description="Helical" evidence="5">
    <location>
        <begin position="712"/>
        <end position="739"/>
    </location>
</feature>
<dbReference type="GO" id="GO:0022857">
    <property type="term" value="F:transmembrane transporter activity"/>
    <property type="evidence" value="ECO:0007669"/>
    <property type="project" value="InterPro"/>
</dbReference>
<evidence type="ECO:0000256" key="4">
    <source>
        <dbReference type="ARBA" id="ARBA00023136"/>
    </source>
</evidence>
<name>A0A9P8JUW6_AURME</name>
<dbReference type="InterPro" id="IPR036259">
    <property type="entry name" value="MFS_trans_sf"/>
</dbReference>
<dbReference type="SUPFAM" id="SSF103473">
    <property type="entry name" value="MFS general substrate transporter"/>
    <property type="match status" value="1"/>
</dbReference>
<keyword evidence="7" id="KW-0560">Oxidoreductase</keyword>
<dbReference type="SUPFAM" id="SSF51905">
    <property type="entry name" value="FAD/NAD(P)-binding domain"/>
    <property type="match status" value="2"/>
</dbReference>
<evidence type="ECO:0000313" key="8">
    <source>
        <dbReference type="Proteomes" id="UP000729357"/>
    </source>
</evidence>
<feature type="transmembrane region" description="Helical" evidence="5">
    <location>
        <begin position="683"/>
        <end position="700"/>
    </location>
</feature>
<comment type="caution">
    <text evidence="7">The sequence shown here is derived from an EMBL/GenBank/DDBJ whole genome shotgun (WGS) entry which is preliminary data.</text>
</comment>
<feature type="transmembrane region" description="Helical" evidence="5">
    <location>
        <begin position="775"/>
        <end position="797"/>
    </location>
</feature>
<feature type="domain" description="Major facilitator superfamily (MFS) profile" evidence="6">
    <location>
        <begin position="618"/>
        <end position="1080"/>
    </location>
</feature>
<dbReference type="PROSITE" id="PS50850">
    <property type="entry name" value="MFS"/>
    <property type="match status" value="1"/>
</dbReference>